<accession>S0FQN7</accession>
<comment type="caution">
    <text evidence="1">The sequence shown here is derived from an EMBL/GenBank/DDBJ whole genome shotgun (WGS) entry which is preliminary data.</text>
</comment>
<gene>
    <name evidence="1" type="primary">pdxH</name>
    <name evidence="1" type="ORF">Dpo_16c00510</name>
</gene>
<evidence type="ECO:0000313" key="1">
    <source>
        <dbReference type="EMBL" id="EMS77398.1"/>
    </source>
</evidence>
<dbReference type="Proteomes" id="UP000014216">
    <property type="component" value="Unassembled WGS sequence"/>
</dbReference>
<name>S0FQN7_9BACT</name>
<dbReference type="SUPFAM" id="SSF50475">
    <property type="entry name" value="FMN-binding split barrel"/>
    <property type="match status" value="1"/>
</dbReference>
<dbReference type="AlphaFoldDB" id="S0FQN7"/>
<dbReference type="GO" id="GO:0004733">
    <property type="term" value="F:pyridoxamine phosphate oxidase activity"/>
    <property type="evidence" value="ECO:0007669"/>
    <property type="project" value="UniProtKB-EC"/>
</dbReference>
<sequence>MKALKFYFENTKGTGVLATADSSGKVDAAIYSRPHFLEADQLAFIMRDRLTHQNLTSNPHATFLFIENGPGYKGKRLFLKKVKEEENPELVGKIKRRRYTDDKQEPRFLVYFTLEKQLPLIGDGTD</sequence>
<dbReference type="OrthoDB" id="5396728at2"/>
<dbReference type="Gene3D" id="2.30.110.10">
    <property type="entry name" value="Electron Transport, Fmn-binding Protein, Chain A"/>
    <property type="match status" value="1"/>
</dbReference>
<keyword evidence="1" id="KW-0560">Oxidoreductase</keyword>
<dbReference type="EMBL" id="APJX01000016">
    <property type="protein sequence ID" value="EMS77398.1"/>
    <property type="molecule type" value="Genomic_DNA"/>
</dbReference>
<protein>
    <submittedName>
        <fullName evidence="1">Pyridoxamine 5'-phosphate oxidase prtoein PdxH</fullName>
        <ecNumber evidence="1">1.4.3.5</ecNumber>
    </submittedName>
</protein>
<dbReference type="InterPro" id="IPR012349">
    <property type="entry name" value="Split_barrel_FMN-bd"/>
</dbReference>
<dbReference type="RefSeq" id="WP_006968642.1">
    <property type="nucleotide sequence ID" value="NZ_APJX01000016.1"/>
</dbReference>
<proteinExistence type="predicted"/>
<keyword evidence="2" id="KW-1185">Reference proteome</keyword>
<organism evidence="1 2">
    <name type="scientific">Desulfotignum phosphitoxidans DSM 13687</name>
    <dbReference type="NCBI Taxonomy" id="1286635"/>
    <lineage>
        <taxon>Bacteria</taxon>
        <taxon>Pseudomonadati</taxon>
        <taxon>Thermodesulfobacteriota</taxon>
        <taxon>Desulfobacteria</taxon>
        <taxon>Desulfobacterales</taxon>
        <taxon>Desulfobacteraceae</taxon>
        <taxon>Desulfotignum</taxon>
    </lineage>
</organism>
<evidence type="ECO:0000313" key="2">
    <source>
        <dbReference type="Proteomes" id="UP000014216"/>
    </source>
</evidence>
<dbReference type="EC" id="1.4.3.5" evidence="1"/>
<reference evidence="1 2" key="1">
    <citation type="journal article" date="2013" name="Genome Announc.">
        <title>Draft Genome Sequence of Desulfotignum phosphitoxidans DSM 13687 Strain FiPS-3.</title>
        <authorList>
            <person name="Poehlein A."/>
            <person name="Daniel R."/>
            <person name="Simeonova D.D."/>
        </authorList>
    </citation>
    <scope>NUCLEOTIDE SEQUENCE [LARGE SCALE GENOMIC DNA]</scope>
    <source>
        <strain evidence="1 2">DSM 13687</strain>
    </source>
</reference>